<dbReference type="AlphaFoldDB" id="A0AAP0IQP5"/>
<dbReference type="EMBL" id="JBBNAG010000007">
    <property type="protein sequence ID" value="KAK9118937.1"/>
    <property type="molecule type" value="Genomic_DNA"/>
</dbReference>
<accession>A0AAP0IQP5</accession>
<keyword evidence="2" id="KW-1185">Reference proteome</keyword>
<protein>
    <submittedName>
        <fullName evidence="1">Uncharacterized protein</fullName>
    </submittedName>
</protein>
<evidence type="ECO:0000313" key="2">
    <source>
        <dbReference type="Proteomes" id="UP001419268"/>
    </source>
</evidence>
<name>A0AAP0IQP5_9MAGN</name>
<dbReference type="Proteomes" id="UP001419268">
    <property type="component" value="Unassembled WGS sequence"/>
</dbReference>
<sequence>MTDSVMQTRHRSLEDSIHKFQDRVTSLDSIPEKLDKLFDEVRQHSTTLAHNFSVFEGIQKSLADMNIRVTSLDKQLMSSSPSVVALLATPSFLPLGASSSH</sequence>
<evidence type="ECO:0000313" key="1">
    <source>
        <dbReference type="EMBL" id="KAK9118937.1"/>
    </source>
</evidence>
<gene>
    <name evidence="1" type="ORF">Scep_017030</name>
</gene>
<proteinExistence type="predicted"/>
<reference evidence="1 2" key="1">
    <citation type="submission" date="2024-01" db="EMBL/GenBank/DDBJ databases">
        <title>Genome assemblies of Stephania.</title>
        <authorList>
            <person name="Yang L."/>
        </authorList>
    </citation>
    <scope>NUCLEOTIDE SEQUENCE [LARGE SCALE GENOMIC DNA]</scope>
    <source>
        <strain evidence="1">JXDWG</strain>
        <tissue evidence="1">Leaf</tissue>
    </source>
</reference>
<organism evidence="1 2">
    <name type="scientific">Stephania cephalantha</name>
    <dbReference type="NCBI Taxonomy" id="152367"/>
    <lineage>
        <taxon>Eukaryota</taxon>
        <taxon>Viridiplantae</taxon>
        <taxon>Streptophyta</taxon>
        <taxon>Embryophyta</taxon>
        <taxon>Tracheophyta</taxon>
        <taxon>Spermatophyta</taxon>
        <taxon>Magnoliopsida</taxon>
        <taxon>Ranunculales</taxon>
        <taxon>Menispermaceae</taxon>
        <taxon>Menispermoideae</taxon>
        <taxon>Cissampelideae</taxon>
        <taxon>Stephania</taxon>
    </lineage>
</organism>
<comment type="caution">
    <text evidence="1">The sequence shown here is derived from an EMBL/GenBank/DDBJ whole genome shotgun (WGS) entry which is preliminary data.</text>
</comment>